<accession>A0A8H6J278</accession>
<keyword evidence="2" id="KW-1133">Transmembrane helix</keyword>
<keyword evidence="2" id="KW-0472">Membrane</keyword>
<evidence type="ECO:0000313" key="5">
    <source>
        <dbReference type="Proteomes" id="UP000654918"/>
    </source>
</evidence>
<feature type="transmembrane region" description="Helical" evidence="2">
    <location>
        <begin position="93"/>
        <end position="115"/>
    </location>
</feature>
<feature type="compositionally biased region" description="Polar residues" evidence="1">
    <location>
        <begin position="28"/>
        <end position="55"/>
    </location>
</feature>
<dbReference type="EMBL" id="WIGO01000790">
    <property type="protein sequence ID" value="KAF6804776.1"/>
    <property type="molecule type" value="Genomic_DNA"/>
</dbReference>
<reference evidence="4" key="1">
    <citation type="journal article" date="2020" name="Phytopathology">
        <title>Genome Sequence Resources of Colletotrichum truncatum, C. plurivorum, C. musicola, and C. sojae: Four Species Pathogenic to Soybean (Glycine max).</title>
        <authorList>
            <person name="Rogerio F."/>
            <person name="Boufleur T.R."/>
            <person name="Ciampi-Guillardi M."/>
            <person name="Sukno S.A."/>
            <person name="Thon M.R."/>
            <person name="Massola Junior N.S."/>
            <person name="Baroncelli R."/>
        </authorList>
    </citation>
    <scope>NUCLEOTIDE SEQUENCE</scope>
    <source>
        <strain evidence="4">LFN00145</strain>
    </source>
</reference>
<dbReference type="InterPro" id="IPR053001">
    <property type="entry name" value="MNNG_permease-like"/>
</dbReference>
<dbReference type="GO" id="GO:0016020">
    <property type="term" value="C:membrane"/>
    <property type="evidence" value="ECO:0007669"/>
    <property type="project" value="TreeGrafter"/>
</dbReference>
<evidence type="ECO:0000256" key="1">
    <source>
        <dbReference type="SAM" id="MobiDB-lite"/>
    </source>
</evidence>
<feature type="transmembrane region" description="Helical" evidence="2">
    <location>
        <begin position="391"/>
        <end position="410"/>
    </location>
</feature>
<organism evidence="4 5">
    <name type="scientific">Colletotrichum plurivorum</name>
    <dbReference type="NCBI Taxonomy" id="2175906"/>
    <lineage>
        <taxon>Eukaryota</taxon>
        <taxon>Fungi</taxon>
        <taxon>Dikarya</taxon>
        <taxon>Ascomycota</taxon>
        <taxon>Pezizomycotina</taxon>
        <taxon>Sordariomycetes</taxon>
        <taxon>Hypocreomycetidae</taxon>
        <taxon>Glomerellales</taxon>
        <taxon>Glomerellaceae</taxon>
        <taxon>Colletotrichum</taxon>
        <taxon>Colletotrichum orchidearum species complex</taxon>
    </lineage>
</organism>
<dbReference type="InterPro" id="IPR022703">
    <property type="entry name" value="DUF3533"/>
</dbReference>
<comment type="caution">
    <text evidence="4">The sequence shown here is derived from an EMBL/GenBank/DDBJ whole genome shotgun (WGS) entry which is preliminary data.</text>
</comment>
<dbReference type="AlphaFoldDB" id="A0A8H6J278"/>
<feature type="domain" description="DUF3533" evidence="3">
    <location>
        <begin position="97"/>
        <end position="491"/>
    </location>
</feature>
<evidence type="ECO:0000259" key="3">
    <source>
        <dbReference type="Pfam" id="PF12051"/>
    </source>
</evidence>
<name>A0A8H6J278_9PEZI</name>
<feature type="transmembrane region" description="Helical" evidence="2">
    <location>
        <begin position="299"/>
        <end position="322"/>
    </location>
</feature>
<dbReference type="Proteomes" id="UP000654918">
    <property type="component" value="Unassembled WGS sequence"/>
</dbReference>
<keyword evidence="5" id="KW-1185">Reference proteome</keyword>
<keyword evidence="2" id="KW-0812">Transmembrane</keyword>
<feature type="region of interest" description="Disordered" evidence="1">
    <location>
        <begin position="528"/>
        <end position="548"/>
    </location>
</feature>
<dbReference type="PANTHER" id="PTHR34814">
    <property type="entry name" value="NITROSOGUANIDINE RESISTANCE PROTEIN SNG1"/>
    <property type="match status" value="1"/>
</dbReference>
<feature type="compositionally biased region" description="Basic and acidic residues" evidence="1">
    <location>
        <begin position="1"/>
        <end position="20"/>
    </location>
</feature>
<feature type="transmembrane region" description="Helical" evidence="2">
    <location>
        <begin position="346"/>
        <end position="371"/>
    </location>
</feature>
<feature type="compositionally biased region" description="Basic residues" evidence="1">
    <location>
        <begin position="537"/>
        <end position="548"/>
    </location>
</feature>
<protein>
    <submittedName>
        <fullName evidence="4">Mnng and nitrosoguanidine resistance protein</fullName>
    </submittedName>
</protein>
<feature type="transmembrane region" description="Helical" evidence="2">
    <location>
        <begin position="479"/>
        <end position="500"/>
    </location>
</feature>
<feature type="transmembrane region" description="Helical" evidence="2">
    <location>
        <begin position="422"/>
        <end position="440"/>
    </location>
</feature>
<dbReference type="Pfam" id="PF12051">
    <property type="entry name" value="DUF3533"/>
    <property type="match status" value="1"/>
</dbReference>
<feature type="region of interest" description="Disordered" evidence="1">
    <location>
        <begin position="1"/>
        <end position="55"/>
    </location>
</feature>
<proteinExistence type="predicted"/>
<gene>
    <name evidence="4" type="ORF">CPLU01_16039</name>
</gene>
<dbReference type="PANTHER" id="PTHR34814:SF1">
    <property type="entry name" value="NITROSOGUANIDINE RESISTANCE PROTEIN SNG1"/>
    <property type="match status" value="1"/>
</dbReference>
<evidence type="ECO:0000313" key="4">
    <source>
        <dbReference type="EMBL" id="KAF6804776.1"/>
    </source>
</evidence>
<sequence>MEHHRRDSDREAGETDRREQDADENPEKQQTSRHGNNDSADQPHNPTLARDNTTESVNKWVKKRLDEHENLPSQSVSWWHPHLAKLRKHTSILWIRNTFIICAATFVVLCLYWGIVFRIEENLPSLVCYVVDFDGQTEPYRNVTPLIGPTVTNLANETLWSAIPSIGYQIRTPSEFNFDPLQVRQAVYHFRAWSAIIVNPNATALLQEAVAIGNSSYDPTGAVQVITLSGRDSFMTFNYILPKLMTFTQELTSQFGEAWGEGIMANDSLSKETLQRAASAVNPAISPLMLDLRPFGPPAAIPAVTFGLSFLIATFGFTYYLADDQKCIIPEGHPPVHYWHHVIRRWFALMAAYFFLSLVYCLMSLAFQVPFSNPPASPVEVAQNPNAFGKASFPVFWMLHFLGMAALGMACENMAMVIGGRWVGLWLTFWVLTNTLTGFWPPDIAPGFYRWAYAWPYHHVVEGARQILFDLHSRIGLNFGVLTAWVVVNTVVFVPACYFMRWKDERQIRKEETRLPHFSLKRFDVEKQIPKPPGAKPPRRKRGFLRAM</sequence>
<evidence type="ECO:0000256" key="2">
    <source>
        <dbReference type="SAM" id="Phobius"/>
    </source>
</evidence>